<feature type="binding site" evidence="6">
    <location>
        <position position="552"/>
    </location>
    <ligand>
        <name>ATP</name>
        <dbReference type="ChEBI" id="CHEBI:30616"/>
    </ligand>
</feature>
<evidence type="ECO:0000256" key="2">
    <source>
        <dbReference type="ARBA" id="ARBA00022741"/>
    </source>
</evidence>
<dbReference type="InterPro" id="IPR000719">
    <property type="entry name" value="Prot_kinase_dom"/>
</dbReference>
<evidence type="ECO:0000313" key="10">
    <source>
        <dbReference type="EMBL" id="CDW90010.1"/>
    </source>
</evidence>
<dbReference type="AlphaFoldDB" id="A0A078B663"/>
<proteinExistence type="inferred from homology"/>
<dbReference type="InterPro" id="IPR008271">
    <property type="entry name" value="Ser/Thr_kinase_AS"/>
</dbReference>
<evidence type="ECO:0000259" key="7">
    <source>
        <dbReference type="PROSITE" id="PS50003"/>
    </source>
</evidence>
<protein>
    <submittedName>
        <fullName evidence="10">Myosin light chain kinase</fullName>
    </submittedName>
</protein>
<dbReference type="PROSITE" id="PS50003">
    <property type="entry name" value="PH_DOMAIN"/>
    <property type="match status" value="1"/>
</dbReference>
<keyword evidence="2 6" id="KW-0547">Nucleotide-binding</keyword>
<dbReference type="Pfam" id="PF00069">
    <property type="entry name" value="Pkinase"/>
    <property type="match status" value="1"/>
</dbReference>
<dbReference type="InParanoid" id="A0A078B663"/>
<dbReference type="Gene3D" id="1.10.510.10">
    <property type="entry name" value="Transferase(Phosphotransferase) domain 1"/>
    <property type="match status" value="1"/>
</dbReference>
<evidence type="ECO:0000256" key="5">
    <source>
        <dbReference type="ARBA" id="ARBA00024334"/>
    </source>
</evidence>
<keyword evidence="10" id="KW-0418">Kinase</keyword>
<dbReference type="Gene3D" id="1.10.238.10">
    <property type="entry name" value="EF-hand"/>
    <property type="match status" value="1"/>
</dbReference>
<dbReference type="InterPro" id="IPR002048">
    <property type="entry name" value="EF_hand_dom"/>
</dbReference>
<dbReference type="PROSITE" id="PS00107">
    <property type="entry name" value="PROTEIN_KINASE_ATP"/>
    <property type="match status" value="1"/>
</dbReference>
<feature type="domain" description="EF-hand" evidence="9">
    <location>
        <begin position="78"/>
        <end position="107"/>
    </location>
</feature>
<dbReference type="SUPFAM" id="SSF56112">
    <property type="entry name" value="Protein kinase-like (PK-like)"/>
    <property type="match status" value="1"/>
</dbReference>
<reference evidence="10 11" key="1">
    <citation type="submission" date="2014-06" db="EMBL/GenBank/DDBJ databases">
        <authorList>
            <person name="Swart Estienne"/>
        </authorList>
    </citation>
    <scope>NUCLEOTIDE SEQUENCE [LARGE SCALE GENOMIC DNA]</scope>
    <source>
        <strain evidence="10 11">130c</strain>
    </source>
</reference>
<keyword evidence="4 6" id="KW-0067">ATP-binding</keyword>
<feature type="domain" description="Protein kinase" evidence="8">
    <location>
        <begin position="519"/>
        <end position="777"/>
    </location>
</feature>
<dbReference type="FunFam" id="1.10.510.10:FF:000571">
    <property type="entry name" value="Maternal embryonic leucine zipper kinase"/>
    <property type="match status" value="1"/>
</dbReference>
<evidence type="ECO:0000313" key="11">
    <source>
        <dbReference type="Proteomes" id="UP000039865"/>
    </source>
</evidence>
<dbReference type="PROSITE" id="PS00018">
    <property type="entry name" value="EF_HAND_1"/>
    <property type="match status" value="1"/>
</dbReference>
<dbReference type="InterPro" id="IPR011009">
    <property type="entry name" value="Kinase-like_dom_sf"/>
</dbReference>
<organism evidence="10 11">
    <name type="scientific">Stylonychia lemnae</name>
    <name type="common">Ciliate</name>
    <dbReference type="NCBI Taxonomy" id="5949"/>
    <lineage>
        <taxon>Eukaryota</taxon>
        <taxon>Sar</taxon>
        <taxon>Alveolata</taxon>
        <taxon>Ciliophora</taxon>
        <taxon>Intramacronucleata</taxon>
        <taxon>Spirotrichea</taxon>
        <taxon>Stichotrichia</taxon>
        <taxon>Sporadotrichida</taxon>
        <taxon>Oxytrichidae</taxon>
        <taxon>Stylonychinae</taxon>
        <taxon>Stylonychia</taxon>
    </lineage>
</organism>
<comment type="subunit">
    <text evidence="1">Monomer.</text>
</comment>
<evidence type="ECO:0000259" key="9">
    <source>
        <dbReference type="PROSITE" id="PS50222"/>
    </source>
</evidence>
<dbReference type="InterPro" id="IPR017441">
    <property type="entry name" value="Protein_kinase_ATP_BS"/>
</dbReference>
<dbReference type="Gene3D" id="2.30.29.30">
    <property type="entry name" value="Pleckstrin-homology domain (PH domain)/Phosphotyrosine-binding domain (PTB)"/>
    <property type="match status" value="1"/>
</dbReference>
<evidence type="ECO:0000256" key="1">
    <source>
        <dbReference type="ARBA" id="ARBA00011245"/>
    </source>
</evidence>
<dbReference type="PROSITE" id="PS50011">
    <property type="entry name" value="PROTEIN_KINASE_DOM"/>
    <property type="match status" value="1"/>
</dbReference>
<gene>
    <name evidence="10" type="primary">Contig654.g722</name>
    <name evidence="10" type="ORF">STYLEM_19150</name>
</gene>
<evidence type="ECO:0000259" key="8">
    <source>
        <dbReference type="PROSITE" id="PS50011"/>
    </source>
</evidence>
<dbReference type="InterPro" id="IPR011993">
    <property type="entry name" value="PH-like_dom_sf"/>
</dbReference>
<dbReference type="InterPro" id="IPR018247">
    <property type="entry name" value="EF_Hand_1_Ca_BS"/>
</dbReference>
<dbReference type="GO" id="GO:0005509">
    <property type="term" value="F:calcium ion binding"/>
    <property type="evidence" value="ECO:0007669"/>
    <property type="project" value="InterPro"/>
</dbReference>
<dbReference type="EMBL" id="CCKQ01018075">
    <property type="protein sequence ID" value="CDW90010.1"/>
    <property type="molecule type" value="Genomic_DNA"/>
</dbReference>
<keyword evidence="10" id="KW-0808">Transferase</keyword>
<keyword evidence="11" id="KW-1185">Reference proteome</keyword>
<evidence type="ECO:0000256" key="6">
    <source>
        <dbReference type="PROSITE-ProRule" id="PRU10141"/>
    </source>
</evidence>
<evidence type="ECO:0000256" key="4">
    <source>
        <dbReference type="ARBA" id="ARBA00022840"/>
    </source>
</evidence>
<dbReference type="SMART" id="SM00220">
    <property type="entry name" value="S_TKc"/>
    <property type="match status" value="1"/>
</dbReference>
<dbReference type="CDD" id="cd05117">
    <property type="entry name" value="STKc_CAMK"/>
    <property type="match status" value="1"/>
</dbReference>
<dbReference type="Proteomes" id="UP000039865">
    <property type="component" value="Unassembled WGS sequence"/>
</dbReference>
<sequence>MDKISPELENFPQFNEQEDKIFLKDFELEQNEHFIKFVFIPYFKDIYLDLFTKSDKAGKGINKIVFQEYANLPGLLGERLFKIIDENGDQFLDQKEFIHAMFKIYYSKLESKIKLVFDITTKVDHFPKVKKRACLHKKEVEELTKNFLLRCFYQQIIHSTKDNLQIMSVLQDCLPCSDNFFRFQGNYDKFMQKKARETNSPISYSPPRQLASPKQIGRLSPINNLLNKEQQMRKQMLNIDTQAQQNLLRYAANKDHIDKLKEMRVNEDEIIEANIKAKNEQIEQQLIDQMQLSLTLEDKDNTINSIPISKFKPNQIQMMEGKLCKQQSIQDKEESKSEPKSPVHFREAIRLPNIGTLKSKLEEGYDNKLQTENEAINSPTNFLSKQNQGSSPQSNQIVFDNFMSSTKLEEYDQYEGEILRKAPGGKYKRYWFCLLGKELYCYKKKNEEKHKGMHSLVGAFIKEDEPELLPDGQNYIYPFRIIFPPNKSRTYYLLVKSERDSWLKVIKAAIGYAVIEDFYEIKQDLGRGKFGQVKLAIHKKTQKKVAVKVIKKKDMSLGEVELQKREIEVLKICQHPNIIRLLDVFENPDYIYIVLEHMAGGDLFNYLERREFKITEDKARNLTHQIASALYYLHSYGIVHRDIKLENILMVDQSNDSELKLVDFGLSKILGPNETTNDPFGTLSYVAPEVLLQRPYAKSVDLWSLGVIIYILLSAMLPFDADDQKEAARRIIYEPVPFTHPIWDFVTVEAKDLIARLLDKDRYKRITLDEVLTHQWVCKRNMDIQEMRRKSGDLEKFVLYTNANLDKNTLQNQQNSAAIQSTSNNMNP</sequence>
<dbReference type="InterPro" id="IPR011992">
    <property type="entry name" value="EF-hand-dom_pair"/>
</dbReference>
<keyword evidence="3" id="KW-0106">Calcium</keyword>
<dbReference type="Gene3D" id="3.30.200.20">
    <property type="entry name" value="Phosphorylase Kinase, domain 1"/>
    <property type="match status" value="1"/>
</dbReference>
<dbReference type="FunFam" id="3.30.200.20:FF:000042">
    <property type="entry name" value="Aurora kinase A"/>
    <property type="match status" value="1"/>
</dbReference>
<dbReference type="GO" id="GO:0005524">
    <property type="term" value="F:ATP binding"/>
    <property type="evidence" value="ECO:0007669"/>
    <property type="project" value="UniProtKB-UniRule"/>
</dbReference>
<dbReference type="PANTHER" id="PTHR24347">
    <property type="entry name" value="SERINE/THREONINE-PROTEIN KINASE"/>
    <property type="match status" value="1"/>
</dbReference>
<name>A0A078B663_STYLE</name>
<dbReference type="Pfam" id="PF00169">
    <property type="entry name" value="PH"/>
    <property type="match status" value="1"/>
</dbReference>
<dbReference type="InterPro" id="IPR001849">
    <property type="entry name" value="PH_domain"/>
</dbReference>
<dbReference type="PROSITE" id="PS00108">
    <property type="entry name" value="PROTEIN_KINASE_ST"/>
    <property type="match status" value="1"/>
</dbReference>
<comment type="similarity">
    <text evidence="5">Belongs to the protein kinase superfamily. Ser/Thr protein kinase family. CDPK subfamily.</text>
</comment>
<dbReference type="GO" id="GO:0004672">
    <property type="term" value="F:protein kinase activity"/>
    <property type="evidence" value="ECO:0007669"/>
    <property type="project" value="InterPro"/>
</dbReference>
<dbReference type="SUPFAM" id="SSF47473">
    <property type="entry name" value="EF-hand"/>
    <property type="match status" value="1"/>
</dbReference>
<accession>A0A078B663</accession>
<dbReference type="SMART" id="SM00233">
    <property type="entry name" value="PH"/>
    <property type="match status" value="1"/>
</dbReference>
<dbReference type="OrthoDB" id="307885at2759"/>
<feature type="domain" description="PH" evidence="7">
    <location>
        <begin position="411"/>
        <end position="511"/>
    </location>
</feature>
<dbReference type="SUPFAM" id="SSF50729">
    <property type="entry name" value="PH domain-like"/>
    <property type="match status" value="1"/>
</dbReference>
<evidence type="ECO:0000256" key="3">
    <source>
        <dbReference type="ARBA" id="ARBA00022837"/>
    </source>
</evidence>
<dbReference type="PROSITE" id="PS50222">
    <property type="entry name" value="EF_HAND_2"/>
    <property type="match status" value="1"/>
</dbReference>